<evidence type="ECO:0000313" key="2">
    <source>
        <dbReference type="EMBL" id="CPA06787.1"/>
    </source>
</evidence>
<dbReference type="EMBL" id="CSBK01002657">
    <property type="protein sequence ID" value="CPA06787.1"/>
    <property type="molecule type" value="Genomic_DNA"/>
</dbReference>
<accession>A0A916LF77</accession>
<reference evidence="3" key="1">
    <citation type="submission" date="2015-03" db="EMBL/GenBank/DDBJ databases">
        <authorList>
            <consortium name="Pathogen Informatics"/>
        </authorList>
    </citation>
    <scope>NUCLEOTIDE SEQUENCE [LARGE SCALE GENOMIC DNA]</scope>
    <source>
        <strain evidence="3">N09902308</strain>
    </source>
</reference>
<proteinExistence type="predicted"/>
<organism evidence="2 3">
    <name type="scientific">Mycobacterium tuberculosis</name>
    <dbReference type="NCBI Taxonomy" id="1773"/>
    <lineage>
        <taxon>Bacteria</taxon>
        <taxon>Bacillati</taxon>
        <taxon>Actinomycetota</taxon>
        <taxon>Actinomycetes</taxon>
        <taxon>Mycobacteriales</taxon>
        <taxon>Mycobacteriaceae</taxon>
        <taxon>Mycobacterium</taxon>
        <taxon>Mycobacterium tuberculosis complex</taxon>
    </lineage>
</organism>
<name>A0A916LF77_MYCTX</name>
<evidence type="ECO:0000313" key="3">
    <source>
        <dbReference type="Proteomes" id="UP000039021"/>
    </source>
</evidence>
<gene>
    <name evidence="2" type="ORF">ERS007739_04346</name>
</gene>
<feature type="compositionally biased region" description="Polar residues" evidence="1">
    <location>
        <begin position="19"/>
        <end position="33"/>
    </location>
</feature>
<feature type="region of interest" description="Disordered" evidence="1">
    <location>
        <begin position="19"/>
        <end position="45"/>
    </location>
</feature>
<dbReference type="AlphaFoldDB" id="A0A916LF77"/>
<sequence>MIVVSRLIKQTSVAVFSRTANASPQGQRQSTGSGMRPFTRSARRT</sequence>
<evidence type="ECO:0000256" key="1">
    <source>
        <dbReference type="SAM" id="MobiDB-lite"/>
    </source>
</evidence>
<dbReference type="Proteomes" id="UP000039021">
    <property type="component" value="Unassembled WGS sequence"/>
</dbReference>
<comment type="caution">
    <text evidence="2">The sequence shown here is derived from an EMBL/GenBank/DDBJ whole genome shotgun (WGS) entry which is preliminary data.</text>
</comment>
<protein>
    <submittedName>
        <fullName evidence="2">Uncharacterized protein</fullName>
    </submittedName>
</protein>